<evidence type="ECO:0000256" key="1">
    <source>
        <dbReference type="SAM" id="MobiDB-lite"/>
    </source>
</evidence>
<feature type="region of interest" description="Disordered" evidence="1">
    <location>
        <begin position="57"/>
        <end position="122"/>
    </location>
</feature>
<protein>
    <recommendedName>
        <fullName evidence="4">Secreted protein</fullName>
    </recommendedName>
</protein>
<comment type="caution">
    <text evidence="2">The sequence shown here is derived from an EMBL/GenBank/DDBJ whole genome shotgun (WGS) entry which is preliminary data.</text>
</comment>
<keyword evidence="3" id="KW-1185">Reference proteome</keyword>
<evidence type="ECO:0000313" key="3">
    <source>
        <dbReference type="Proteomes" id="UP001589943"/>
    </source>
</evidence>
<proteinExistence type="predicted"/>
<dbReference type="RefSeq" id="WP_379482295.1">
    <property type="nucleotide sequence ID" value="NZ_JBHLTL010000011.1"/>
</dbReference>
<organism evidence="2 3">
    <name type="scientific">Novosphingobium aquiterrae</name>
    <dbReference type="NCBI Taxonomy" id="624388"/>
    <lineage>
        <taxon>Bacteria</taxon>
        <taxon>Pseudomonadati</taxon>
        <taxon>Pseudomonadota</taxon>
        <taxon>Alphaproteobacteria</taxon>
        <taxon>Sphingomonadales</taxon>
        <taxon>Sphingomonadaceae</taxon>
        <taxon>Novosphingobium</taxon>
    </lineage>
</organism>
<feature type="compositionally biased region" description="Polar residues" evidence="1">
    <location>
        <begin position="78"/>
        <end position="90"/>
    </location>
</feature>
<gene>
    <name evidence="2" type="ORF">ACFFF7_15805</name>
</gene>
<evidence type="ECO:0000313" key="2">
    <source>
        <dbReference type="EMBL" id="MFC0590869.1"/>
    </source>
</evidence>
<name>A0ABV6PM13_9SPHN</name>
<sequence length="154" mass="16700">MIRQFALVTIIVTGLFAMFSSGENAEVVEAIKAREAQNQLARQEAARLGARKVGTVFKKEEREQSGEGYEKLNDQDSMHSTSGGSPTWSYGSAEYRPAFMRDDPQPFVSGPPPGAPKGVIVRRKKPVIVTEGNVAKLKESARARSGTEQSDGAD</sequence>
<dbReference type="Proteomes" id="UP001589943">
    <property type="component" value="Unassembled WGS sequence"/>
</dbReference>
<reference evidence="2 3" key="1">
    <citation type="submission" date="2024-09" db="EMBL/GenBank/DDBJ databases">
        <authorList>
            <person name="Sun Q."/>
            <person name="Mori K."/>
        </authorList>
    </citation>
    <scope>NUCLEOTIDE SEQUENCE [LARGE SCALE GENOMIC DNA]</scope>
    <source>
        <strain evidence="2 3">NCAIM B.02537</strain>
    </source>
</reference>
<feature type="compositionally biased region" description="Basic and acidic residues" evidence="1">
    <location>
        <begin position="57"/>
        <end position="77"/>
    </location>
</feature>
<evidence type="ECO:0008006" key="4">
    <source>
        <dbReference type="Google" id="ProtNLM"/>
    </source>
</evidence>
<accession>A0ABV6PM13</accession>
<dbReference type="EMBL" id="JBHLTL010000011">
    <property type="protein sequence ID" value="MFC0590869.1"/>
    <property type="molecule type" value="Genomic_DNA"/>
</dbReference>